<organism evidence="1">
    <name type="scientific">Fervidicoccus fontis</name>
    <dbReference type="NCBI Taxonomy" id="683846"/>
    <lineage>
        <taxon>Archaea</taxon>
        <taxon>Thermoproteota</taxon>
        <taxon>Thermoprotei</taxon>
        <taxon>Fervidicoccales</taxon>
        <taxon>Fervidicoccaceae</taxon>
        <taxon>Fervidicoccus</taxon>
    </lineage>
</organism>
<reference evidence="1" key="1">
    <citation type="journal article" date="2020" name="mSystems">
        <title>Genome- and Community-Level Interaction Insights into Carbon Utilization and Element Cycling Functions of Hydrothermarchaeota in Hydrothermal Sediment.</title>
        <authorList>
            <person name="Zhou Z."/>
            <person name="Liu Y."/>
            <person name="Xu W."/>
            <person name="Pan J."/>
            <person name="Luo Z.H."/>
            <person name="Li M."/>
        </authorList>
    </citation>
    <scope>NUCLEOTIDE SEQUENCE [LARGE SCALE GENOMIC DNA]</scope>
    <source>
        <strain evidence="1">SpSt-1116</strain>
    </source>
</reference>
<accession>A0A7J3ZK73</accession>
<name>A0A7J3ZK73_9CREN</name>
<protein>
    <submittedName>
        <fullName evidence="1">Uncharacterized protein</fullName>
    </submittedName>
</protein>
<gene>
    <name evidence="1" type="ORF">ENM78_03555</name>
</gene>
<evidence type="ECO:0000313" key="1">
    <source>
        <dbReference type="EMBL" id="HHQ80515.1"/>
    </source>
</evidence>
<dbReference type="EMBL" id="DRZC01000051">
    <property type="protein sequence ID" value="HHQ80515.1"/>
    <property type="molecule type" value="Genomic_DNA"/>
</dbReference>
<dbReference type="AlphaFoldDB" id="A0A7J3ZK73"/>
<sequence length="396" mass="44006">MEPVFLKNCTKVVGLVRGRLTAIQVDSVLVDEDGKIYYNTTSKTGHVIDCKRGVIGQAAYNGFLTTVRKELSEPATLDAASREDGVTTGVNQIVLWHVLAGSTGISIEGDCKYIEDRTSSLKQMLGHIKLICLREPNAKEETAASVQGGSEHPSFMLISDHEMLRDEYTNILSRLAEKATRDTKSIVYVLTGIDRRLVIRFMNKRKTTPLSDLLPWLASNLPNATIVVVTHGWISARDLELIMEMDKVYLVHCPYTSMSAGYGGFFPLKEALARMSQRLAIGTCIPGSKTPFTSMIDFLVLEKLLVSYNYWSPSPAVEEIAFMLYNGWKIVDRLKSCIEPGCKSDLIVYKKTPTYNYFSSSVLSAFKHLTPSLIVSDRGLLEVESLLESLESPQGE</sequence>
<comment type="caution">
    <text evidence="1">The sequence shown here is derived from an EMBL/GenBank/DDBJ whole genome shotgun (WGS) entry which is preliminary data.</text>
</comment>
<dbReference type="Gene3D" id="3.20.20.140">
    <property type="entry name" value="Metal-dependent hydrolases"/>
    <property type="match status" value="1"/>
</dbReference>
<proteinExistence type="predicted"/>